<evidence type="ECO:0000313" key="2">
    <source>
        <dbReference type="EMBL" id="CAJ1392386.1"/>
    </source>
</evidence>
<sequence>MVSDATSLRVLARRRLLDGMVKHVLWGAALPGSSWHGSGYEGKESGRTRYLVLIADKWTLQLLERVCQMHDLLLEGIALVEAIDSPREGLPLDALYFLSPTRENMERLVEDVLLQQVAQSPEAVGRLSSFAELNVSTLCYDERSFHLQESIGRRRTPGTP</sequence>
<comment type="similarity">
    <text evidence="1">Belongs to the STXBP/unc-18/SEC1 family.</text>
</comment>
<dbReference type="PANTHER" id="PTHR11679">
    <property type="entry name" value="VESICLE PROTEIN SORTING-ASSOCIATED"/>
    <property type="match status" value="1"/>
</dbReference>
<dbReference type="InterPro" id="IPR036045">
    <property type="entry name" value="Sec1-like_sf"/>
</dbReference>
<evidence type="ECO:0000256" key="1">
    <source>
        <dbReference type="ARBA" id="ARBA00009884"/>
    </source>
</evidence>
<comment type="caution">
    <text evidence="2">The sequence shown here is derived from an EMBL/GenBank/DDBJ whole genome shotgun (WGS) entry which is preliminary data.</text>
</comment>
<dbReference type="InterPro" id="IPR001619">
    <property type="entry name" value="Sec1-like"/>
</dbReference>
<dbReference type="Pfam" id="PF00995">
    <property type="entry name" value="Sec1"/>
    <property type="match status" value="1"/>
</dbReference>
<dbReference type="SUPFAM" id="SSF56815">
    <property type="entry name" value="Sec1/munc18-like (SM) proteins"/>
    <property type="match status" value="1"/>
</dbReference>
<gene>
    <name evidence="2" type="ORF">EVOR1521_LOCUS17494</name>
</gene>
<dbReference type="InterPro" id="IPR043154">
    <property type="entry name" value="Sec-1-like_dom1"/>
</dbReference>
<keyword evidence="3" id="KW-1185">Reference proteome</keyword>
<dbReference type="AlphaFoldDB" id="A0AA36IRW6"/>
<dbReference type="EMBL" id="CAUJNA010002335">
    <property type="protein sequence ID" value="CAJ1392386.1"/>
    <property type="molecule type" value="Genomic_DNA"/>
</dbReference>
<dbReference type="Gene3D" id="3.40.50.2060">
    <property type="match status" value="1"/>
</dbReference>
<reference evidence="2" key="1">
    <citation type="submission" date="2023-08" db="EMBL/GenBank/DDBJ databases">
        <authorList>
            <person name="Chen Y."/>
            <person name="Shah S."/>
            <person name="Dougan E. K."/>
            <person name="Thang M."/>
            <person name="Chan C."/>
        </authorList>
    </citation>
    <scope>NUCLEOTIDE SEQUENCE</scope>
</reference>
<dbReference type="Proteomes" id="UP001178507">
    <property type="component" value="Unassembled WGS sequence"/>
</dbReference>
<accession>A0AA36IRW6</accession>
<organism evidence="2 3">
    <name type="scientific">Effrenium voratum</name>
    <dbReference type="NCBI Taxonomy" id="2562239"/>
    <lineage>
        <taxon>Eukaryota</taxon>
        <taxon>Sar</taxon>
        <taxon>Alveolata</taxon>
        <taxon>Dinophyceae</taxon>
        <taxon>Suessiales</taxon>
        <taxon>Symbiodiniaceae</taxon>
        <taxon>Effrenium</taxon>
    </lineage>
</organism>
<proteinExistence type="inferred from homology"/>
<evidence type="ECO:0000313" key="3">
    <source>
        <dbReference type="Proteomes" id="UP001178507"/>
    </source>
</evidence>
<dbReference type="GO" id="GO:0016192">
    <property type="term" value="P:vesicle-mediated transport"/>
    <property type="evidence" value="ECO:0007669"/>
    <property type="project" value="InterPro"/>
</dbReference>
<protein>
    <submittedName>
        <fullName evidence="2">Uncharacterized protein</fullName>
    </submittedName>
</protein>
<name>A0AA36IRW6_9DINO</name>